<dbReference type="AlphaFoldDB" id="A0A6V8N8F7"/>
<dbReference type="InterPro" id="IPR027417">
    <property type="entry name" value="P-loop_NTPase"/>
</dbReference>
<feature type="domain" description="Protein CR006 P-loop" evidence="1">
    <location>
        <begin position="177"/>
        <end position="346"/>
    </location>
</feature>
<accession>A0A6V8N8F7</accession>
<evidence type="ECO:0000259" key="1">
    <source>
        <dbReference type="Pfam" id="PF13166"/>
    </source>
</evidence>
<dbReference type="RefSeq" id="WP_183360739.1">
    <property type="nucleotide sequence ID" value="NZ_BLXZ01000003.1"/>
</dbReference>
<dbReference type="Gene3D" id="3.40.50.300">
    <property type="entry name" value="P-loop containing nucleotide triphosphate hydrolases"/>
    <property type="match status" value="1"/>
</dbReference>
<proteinExistence type="predicted"/>
<dbReference type="EMBL" id="BLXZ01000003">
    <property type="protein sequence ID" value="GFO68224.1"/>
    <property type="molecule type" value="Genomic_DNA"/>
</dbReference>
<reference evidence="3" key="1">
    <citation type="submission" date="2020-06" db="EMBL/GenBank/DDBJ databases">
        <title>Draft genomic sequecing of Geomonas sp. Red745.</title>
        <authorList>
            <person name="Itoh H."/>
            <person name="Xu Z.X."/>
            <person name="Ushijima N."/>
            <person name="Masuda Y."/>
            <person name="Shiratori Y."/>
            <person name="Senoo K."/>
        </authorList>
    </citation>
    <scope>NUCLEOTIDE SEQUENCE [LARGE SCALE GENOMIC DNA]</scope>
    <source>
        <strain evidence="3">Red745</strain>
    </source>
</reference>
<dbReference type="SUPFAM" id="SSF52540">
    <property type="entry name" value="P-loop containing nucleoside triphosphate hydrolases"/>
    <property type="match status" value="1"/>
</dbReference>
<evidence type="ECO:0000313" key="3">
    <source>
        <dbReference type="Proteomes" id="UP000587586"/>
    </source>
</evidence>
<name>A0A6V8N8F7_9BACT</name>
<gene>
    <name evidence="2" type="primary">prrC</name>
    <name evidence="2" type="ORF">GMLC_18030</name>
</gene>
<sequence>MSKTLTEIAQQLKDANKKVQLIYAFNGVGKTRLSREFKELIAPKTDTEETHSELAQKKILYYSAFTEDLFYWNNDLKLDSEPKLIIQPNSFTKWVFDEQGQDQNITTTFQHYTNEKLTPHFSTDYSEVSFSFERGNDQQEPNVKISKGEESNFIWSVFHSLIDQMIEELNIPEINDRSTNVFNNLEYVFIDDPVSSLDDNHLIELAVDLAQLIKLNESEVKFIITTHNPLFYNVLYNELNSDDGIYKKKFFDRHRMTRLDDGTYQLISQPNDSPFSYHLYLKSELEKAIESGHLSKYHFNFLRNILEKTSTFLGYKKWGDLLPKTDDGKPNPYEARIINISSHSKHAGEEVADLTEDDKRVLRYLVNEINTMYRFQQTQS</sequence>
<protein>
    <submittedName>
        <fullName evidence="2">Anticodon nuclease</fullName>
    </submittedName>
</protein>
<dbReference type="Proteomes" id="UP000587586">
    <property type="component" value="Unassembled WGS sequence"/>
</dbReference>
<evidence type="ECO:0000313" key="2">
    <source>
        <dbReference type="EMBL" id="GFO68224.1"/>
    </source>
</evidence>
<dbReference type="Pfam" id="PF13166">
    <property type="entry name" value="AAA_13"/>
    <property type="match status" value="1"/>
</dbReference>
<dbReference type="InterPro" id="IPR026866">
    <property type="entry name" value="CR006_AAA"/>
</dbReference>
<organism evidence="2 3">
    <name type="scientific">Geomonas limicola</name>
    <dbReference type="NCBI Taxonomy" id="2740186"/>
    <lineage>
        <taxon>Bacteria</taxon>
        <taxon>Pseudomonadati</taxon>
        <taxon>Thermodesulfobacteriota</taxon>
        <taxon>Desulfuromonadia</taxon>
        <taxon>Geobacterales</taxon>
        <taxon>Geobacteraceae</taxon>
        <taxon>Geomonas</taxon>
    </lineage>
</organism>
<comment type="caution">
    <text evidence="2">The sequence shown here is derived from an EMBL/GenBank/DDBJ whole genome shotgun (WGS) entry which is preliminary data.</text>
</comment>
<keyword evidence="3" id="KW-1185">Reference proteome</keyword>